<gene>
    <name evidence="1" type="ORF">ANCCAN_06805</name>
</gene>
<evidence type="ECO:0000313" key="1">
    <source>
        <dbReference type="EMBL" id="RCN47225.1"/>
    </source>
</evidence>
<accession>A0A368GW38</accession>
<sequence length="33" mass="3763">MLKPKSLLQGGQDACRRLVCKEMPKDLCWETNA</sequence>
<proteinExistence type="predicted"/>
<dbReference type="Proteomes" id="UP000252519">
    <property type="component" value="Unassembled WGS sequence"/>
</dbReference>
<evidence type="ECO:0000313" key="2">
    <source>
        <dbReference type="Proteomes" id="UP000252519"/>
    </source>
</evidence>
<dbReference type="EMBL" id="JOJR01000066">
    <property type="protein sequence ID" value="RCN47225.1"/>
    <property type="molecule type" value="Genomic_DNA"/>
</dbReference>
<organism evidence="1 2">
    <name type="scientific">Ancylostoma caninum</name>
    <name type="common">Dog hookworm</name>
    <dbReference type="NCBI Taxonomy" id="29170"/>
    <lineage>
        <taxon>Eukaryota</taxon>
        <taxon>Metazoa</taxon>
        <taxon>Ecdysozoa</taxon>
        <taxon>Nematoda</taxon>
        <taxon>Chromadorea</taxon>
        <taxon>Rhabditida</taxon>
        <taxon>Rhabditina</taxon>
        <taxon>Rhabditomorpha</taxon>
        <taxon>Strongyloidea</taxon>
        <taxon>Ancylostomatidae</taxon>
        <taxon>Ancylostomatinae</taxon>
        <taxon>Ancylostoma</taxon>
    </lineage>
</organism>
<dbReference type="AlphaFoldDB" id="A0A368GW38"/>
<protein>
    <submittedName>
        <fullName evidence="1">Uncharacterized protein</fullName>
    </submittedName>
</protein>
<keyword evidence="2" id="KW-1185">Reference proteome</keyword>
<comment type="caution">
    <text evidence="1">The sequence shown here is derived from an EMBL/GenBank/DDBJ whole genome shotgun (WGS) entry which is preliminary data.</text>
</comment>
<name>A0A368GW38_ANCCA</name>
<reference evidence="1 2" key="1">
    <citation type="submission" date="2014-10" db="EMBL/GenBank/DDBJ databases">
        <title>Draft genome of the hookworm Ancylostoma caninum.</title>
        <authorList>
            <person name="Mitreva M."/>
        </authorList>
    </citation>
    <scope>NUCLEOTIDE SEQUENCE [LARGE SCALE GENOMIC DNA]</scope>
    <source>
        <strain evidence="1 2">Baltimore</strain>
    </source>
</reference>